<reference evidence="2" key="1">
    <citation type="submission" date="2021-02" db="EMBL/GenBank/DDBJ databases">
        <authorList>
            <person name="Nowell W R."/>
        </authorList>
    </citation>
    <scope>NUCLEOTIDE SEQUENCE</scope>
</reference>
<proteinExistence type="predicted"/>
<name>A0A815MKZ6_9BILA</name>
<evidence type="ECO:0000313" key="4">
    <source>
        <dbReference type="EMBL" id="CAF4305657.1"/>
    </source>
</evidence>
<dbReference type="Proteomes" id="UP000681722">
    <property type="component" value="Unassembled WGS sequence"/>
</dbReference>
<evidence type="ECO:0000313" key="2">
    <source>
        <dbReference type="EMBL" id="CAF1424126.1"/>
    </source>
</evidence>
<dbReference type="AlphaFoldDB" id="A0A815MKZ6"/>
<comment type="caution">
    <text evidence="2">The sequence shown here is derived from an EMBL/GenBank/DDBJ whole genome shotgun (WGS) entry which is preliminary data.</text>
</comment>
<dbReference type="EMBL" id="CAJOBC010083708">
    <property type="protein sequence ID" value="CAF4305657.1"/>
    <property type="molecule type" value="Genomic_DNA"/>
</dbReference>
<dbReference type="EMBL" id="CAJNOK010011845">
    <property type="protein sequence ID" value="CAF1149888.1"/>
    <property type="molecule type" value="Genomic_DNA"/>
</dbReference>
<evidence type="ECO:0000313" key="3">
    <source>
        <dbReference type="EMBL" id="CAF3955374.1"/>
    </source>
</evidence>
<sequence>MHRNSTIALLKNTADKDDGGTIATDDVVGLSAFDGIADHEDEDPKQNFRNNLYPVITTPDDPEKQLYLSRNYLPILSSNTHSTYSTQKFLEEAITVIKPKGVVLGKKKRGYYVPFIESLKQLLSMPELADILNKQPIMIQPATAQSLKQLKLIIMIVNFVITIRELNMVNTVDVPPNDIFDVNLPVYEVPQRIIVYGIKYTPNMVMMTNKNHFPRFPTFVKVTNIYLSYKYLVQQHNIIFRGQQYCVMDKGVGLASLEIAPAANEIFFNLYDIS</sequence>
<evidence type="ECO:0000313" key="5">
    <source>
        <dbReference type="Proteomes" id="UP000663829"/>
    </source>
</evidence>
<dbReference type="Proteomes" id="UP000663829">
    <property type="component" value="Unassembled WGS sequence"/>
</dbReference>
<gene>
    <name evidence="2" type="ORF">GPM918_LOCUS33795</name>
    <name evidence="1" type="ORF">OVA965_LOCUS21550</name>
    <name evidence="4" type="ORF">SRO942_LOCUS34483</name>
    <name evidence="3" type="ORF">TMI583_LOCUS22226</name>
</gene>
<protein>
    <submittedName>
        <fullName evidence="2">Uncharacterized protein</fullName>
    </submittedName>
</protein>
<accession>A0A815MKZ6</accession>
<dbReference type="Proteomes" id="UP000677228">
    <property type="component" value="Unassembled WGS sequence"/>
</dbReference>
<dbReference type="Proteomes" id="UP000682733">
    <property type="component" value="Unassembled WGS sequence"/>
</dbReference>
<dbReference type="EMBL" id="CAJOBA010030570">
    <property type="protein sequence ID" value="CAF3955374.1"/>
    <property type="molecule type" value="Genomic_DNA"/>
</dbReference>
<evidence type="ECO:0000313" key="1">
    <source>
        <dbReference type="EMBL" id="CAF1149888.1"/>
    </source>
</evidence>
<keyword evidence="5" id="KW-1185">Reference proteome</keyword>
<dbReference type="EMBL" id="CAJNOQ010018278">
    <property type="protein sequence ID" value="CAF1424126.1"/>
    <property type="molecule type" value="Genomic_DNA"/>
</dbReference>
<organism evidence="2 5">
    <name type="scientific">Didymodactylos carnosus</name>
    <dbReference type="NCBI Taxonomy" id="1234261"/>
    <lineage>
        <taxon>Eukaryota</taxon>
        <taxon>Metazoa</taxon>
        <taxon>Spiralia</taxon>
        <taxon>Gnathifera</taxon>
        <taxon>Rotifera</taxon>
        <taxon>Eurotatoria</taxon>
        <taxon>Bdelloidea</taxon>
        <taxon>Philodinida</taxon>
        <taxon>Philodinidae</taxon>
        <taxon>Didymodactylos</taxon>
    </lineage>
</organism>